<dbReference type="InterPro" id="IPR000259">
    <property type="entry name" value="Adhesion_dom_fimbrial"/>
</dbReference>
<evidence type="ECO:0000256" key="2">
    <source>
        <dbReference type="ARBA" id="ARBA00006671"/>
    </source>
</evidence>
<dbReference type="SUPFAM" id="SSF49401">
    <property type="entry name" value="Bacterial adhesins"/>
    <property type="match status" value="1"/>
</dbReference>
<evidence type="ECO:0000256" key="3">
    <source>
        <dbReference type="ARBA" id="ARBA00023263"/>
    </source>
</evidence>
<keyword evidence="7" id="KW-1185">Reference proteome</keyword>
<evidence type="ECO:0000256" key="1">
    <source>
        <dbReference type="ARBA" id="ARBA00004561"/>
    </source>
</evidence>
<evidence type="ECO:0000259" key="5">
    <source>
        <dbReference type="Pfam" id="PF00419"/>
    </source>
</evidence>
<comment type="caution">
    <text evidence="6">The sequence shown here is derived from an EMBL/GenBank/DDBJ whole genome shotgun (WGS) entry which is preliminary data.</text>
</comment>
<dbReference type="Pfam" id="PF00419">
    <property type="entry name" value="Fimbrial"/>
    <property type="match status" value="1"/>
</dbReference>
<feature type="domain" description="Fimbrial-type adhesion" evidence="5">
    <location>
        <begin position="214"/>
        <end position="368"/>
    </location>
</feature>
<dbReference type="InterPro" id="IPR008966">
    <property type="entry name" value="Adhesion_dom_sf"/>
</dbReference>
<proteinExistence type="inferred from homology"/>
<accession>A0ABV1ZJW6</accession>
<dbReference type="InterPro" id="IPR036937">
    <property type="entry name" value="Adhesion_dom_fimbrial_sf"/>
</dbReference>
<keyword evidence="4" id="KW-0732">Signal</keyword>
<feature type="signal peptide" evidence="4">
    <location>
        <begin position="1"/>
        <end position="34"/>
    </location>
</feature>
<sequence length="369" mass="39319">MLLNAVGFLSRSSIKMLLAILMFIMVHFPSVALAAPVCDDTNIGHIEIVLPGSISPGVDLPPLTPVIYNYANLVNNYDTYNCHVTSGDQEVYFLYVFLEPLSSYGSSYFLNSGTSGFYSVVALNAPAFGVGFMNPLASPPGMAVTTINKVIISDTGVTAGYALGAYSIVLVNNSLLQPGFLSGNDLPTFGIYGMIYKNNGTPYNGKKITMGSVSFSGSVNIIPFTCQTPDVAVPMGNYKTTDFTGVGSTSQWVDFNIELDNCPGNYPGYFQAKNQMSLLINPVYGNPTPDSFSLKAGTGSATGIDMQIRKQNDNSLITMGTGFDPLGPVTGNTGVTQLRIPLQARYIQSGGQVTPGLAESALTFTINYY</sequence>
<gene>
    <name evidence="6" type="ORF">ABMC12_20245</name>
</gene>
<evidence type="ECO:0000256" key="4">
    <source>
        <dbReference type="SAM" id="SignalP"/>
    </source>
</evidence>
<evidence type="ECO:0000313" key="7">
    <source>
        <dbReference type="Proteomes" id="UP001467192"/>
    </source>
</evidence>
<reference evidence="7" key="1">
    <citation type="journal article" date="2024" name="Commun. Biol.">
        <title>Bacillamide D produced by Bacillus cereus from the mouse intestinal bacterial collection (miBC) is a potent cytotoxin in vitro.</title>
        <authorList>
            <person name="Hohmann M."/>
            <person name="Brunner V."/>
            <person name="Johannes W."/>
            <person name="Schum D."/>
            <person name="Carroll L.M."/>
            <person name="Liu T."/>
            <person name="Sasaki D."/>
            <person name="Bosch J."/>
            <person name="Clavel T."/>
            <person name="Sieber S.A."/>
            <person name="Zeller G."/>
            <person name="Tschurtschenthaler M."/>
            <person name="Janssen K.P."/>
            <person name="Gulder T.A.M."/>
        </authorList>
    </citation>
    <scope>NUCLEOTIDE SEQUENCE [LARGE SCALE GENOMIC DNA]</scope>
    <source>
        <strain evidence="7">LK_304 Iso 8</strain>
    </source>
</reference>
<dbReference type="Gene3D" id="2.60.40.1090">
    <property type="entry name" value="Fimbrial-type adhesion domain"/>
    <property type="match status" value="1"/>
</dbReference>
<dbReference type="RefSeq" id="WP_045621050.1">
    <property type="nucleotide sequence ID" value="NZ_JBBNPZ010000028.1"/>
</dbReference>
<dbReference type="EMBL" id="JBEBZA010000028">
    <property type="protein sequence ID" value="MES0428596.1"/>
    <property type="molecule type" value="Genomic_DNA"/>
</dbReference>
<protein>
    <submittedName>
        <fullName evidence="6">Fimbrial protein</fullName>
    </submittedName>
</protein>
<name>A0ABV1ZJW6_9ENTR</name>
<feature type="chain" id="PRO_5046710825" evidence="4">
    <location>
        <begin position="35"/>
        <end position="369"/>
    </location>
</feature>
<keyword evidence="3" id="KW-0281">Fimbrium</keyword>
<evidence type="ECO:0000313" key="6">
    <source>
        <dbReference type="EMBL" id="MES0428596.1"/>
    </source>
</evidence>
<dbReference type="Proteomes" id="UP001467192">
    <property type="component" value="Unassembled WGS sequence"/>
</dbReference>
<comment type="similarity">
    <text evidence="2">Belongs to the fimbrial protein family.</text>
</comment>
<dbReference type="PANTHER" id="PTHR33420">
    <property type="entry name" value="FIMBRIAL SUBUNIT ELFA-RELATED"/>
    <property type="match status" value="1"/>
</dbReference>
<dbReference type="PANTHER" id="PTHR33420:SF14">
    <property type="entry name" value="TYPE 1 FIMBRIN D-MANNOSE SPECIFIC ADHESIN"/>
    <property type="match status" value="1"/>
</dbReference>
<comment type="subcellular location">
    <subcellularLocation>
        <location evidence="1">Fimbrium</location>
    </subcellularLocation>
</comment>
<dbReference type="InterPro" id="IPR050263">
    <property type="entry name" value="Bact_Fimbrial_Adh_Pro"/>
</dbReference>
<organism evidence="6 7">
    <name type="scientific">Enterobacter intestinihominis</name>
    <dbReference type="NCBI Taxonomy" id="3133180"/>
    <lineage>
        <taxon>Bacteria</taxon>
        <taxon>Pseudomonadati</taxon>
        <taxon>Pseudomonadota</taxon>
        <taxon>Gammaproteobacteria</taxon>
        <taxon>Enterobacterales</taxon>
        <taxon>Enterobacteriaceae</taxon>
        <taxon>Enterobacter</taxon>
    </lineage>
</organism>